<dbReference type="InterPro" id="IPR014729">
    <property type="entry name" value="Rossmann-like_a/b/a_fold"/>
</dbReference>
<dbReference type="InterPro" id="IPR006016">
    <property type="entry name" value="UspA"/>
</dbReference>
<dbReference type="EMBL" id="JAQZAO010000010">
    <property type="protein sequence ID" value="MDD7967903.1"/>
    <property type="molecule type" value="Genomic_DNA"/>
</dbReference>
<organism evidence="3 4">
    <name type="scientific">Actinomycetospora lemnae</name>
    <dbReference type="NCBI Taxonomy" id="3019891"/>
    <lineage>
        <taxon>Bacteria</taxon>
        <taxon>Bacillati</taxon>
        <taxon>Actinomycetota</taxon>
        <taxon>Actinomycetes</taxon>
        <taxon>Pseudonocardiales</taxon>
        <taxon>Pseudonocardiaceae</taxon>
        <taxon>Actinomycetospora</taxon>
    </lineage>
</organism>
<reference evidence="3 4" key="1">
    <citation type="submission" date="2023-02" db="EMBL/GenBank/DDBJ databases">
        <title>Genome sequencing required for Actinomycetospora new species description.</title>
        <authorList>
            <person name="Saimee Y."/>
            <person name="Duangmal K."/>
        </authorList>
    </citation>
    <scope>NUCLEOTIDE SEQUENCE [LARGE SCALE GENOMIC DNA]</scope>
    <source>
        <strain evidence="3 4">DW7H6</strain>
    </source>
</reference>
<evidence type="ECO:0000259" key="2">
    <source>
        <dbReference type="Pfam" id="PF00582"/>
    </source>
</evidence>
<accession>A0ABT5SYF8</accession>
<evidence type="ECO:0000313" key="4">
    <source>
        <dbReference type="Proteomes" id="UP001300763"/>
    </source>
</evidence>
<protein>
    <submittedName>
        <fullName evidence="3">Universal stress protein</fullName>
    </submittedName>
</protein>
<dbReference type="PANTHER" id="PTHR46268:SF6">
    <property type="entry name" value="UNIVERSAL STRESS PROTEIN UP12"/>
    <property type="match status" value="1"/>
</dbReference>
<gene>
    <name evidence="3" type="ORF">PGB27_21385</name>
</gene>
<dbReference type="PANTHER" id="PTHR46268">
    <property type="entry name" value="STRESS RESPONSE PROTEIN NHAX"/>
    <property type="match status" value="1"/>
</dbReference>
<feature type="domain" description="UspA" evidence="2">
    <location>
        <begin position="6"/>
        <end position="138"/>
    </location>
</feature>
<evidence type="ECO:0000256" key="1">
    <source>
        <dbReference type="ARBA" id="ARBA00008791"/>
    </source>
</evidence>
<keyword evidence="4" id="KW-1185">Reference proteome</keyword>
<dbReference type="Proteomes" id="UP001300763">
    <property type="component" value="Unassembled WGS sequence"/>
</dbReference>
<dbReference type="SUPFAM" id="SSF52402">
    <property type="entry name" value="Adenine nucleotide alpha hydrolases-like"/>
    <property type="match status" value="2"/>
</dbReference>
<dbReference type="Gene3D" id="3.40.50.620">
    <property type="entry name" value="HUPs"/>
    <property type="match status" value="2"/>
</dbReference>
<dbReference type="Pfam" id="PF00582">
    <property type="entry name" value="Usp"/>
    <property type="match status" value="1"/>
</dbReference>
<sequence>MACGVVVVGLGFEPDERVVRWAAREARDRDLGLRLVHALVLPVGHHPGWGLVVAPALRGRARQTLQTAAAIARDVAPGLEVEATTIRGGPVPVLRDQARRAELVVVGSDGLGPVGDRLIGGVVRGLAGHVDVPLVVVPAGYDPAAPHGDHAPVLVGDDGTAGCTGAWRFAADRAARRGTAMAAVRVTGGHHVDRALLDRARGAEVLVLGVDDGWFHHHVTPDVVRHAVCPVVVVPPTPLAGVGADGAAGPGHRTGGA</sequence>
<proteinExistence type="inferred from homology"/>
<comment type="caution">
    <text evidence="3">The sequence shown here is derived from an EMBL/GenBank/DDBJ whole genome shotgun (WGS) entry which is preliminary data.</text>
</comment>
<name>A0ABT5SYF8_9PSEU</name>
<evidence type="ECO:0000313" key="3">
    <source>
        <dbReference type="EMBL" id="MDD7967903.1"/>
    </source>
</evidence>
<comment type="similarity">
    <text evidence="1">Belongs to the universal stress protein A family.</text>
</comment>
<dbReference type="RefSeq" id="WP_274202437.1">
    <property type="nucleotide sequence ID" value="NZ_JAQZAO010000010.1"/>
</dbReference>